<sequence>MNTKNFTKFFFLLSFGLTLFGVQLHAQTPWSGKYGNEWLTGKYGQSWLRIGVSKSGLYKVALPANFQNKPGKLHLYRRGVEVALVSASNTEIEFYGIPNDGASDALLYRMPTSRKNMNFSIYSDESSYFLTFDDTDRTPAVQESLAPDAGITPQESHKFTFYKEFVIENSHMTSYPSRPTTLNSYFEEGKAGTGTRLGNNRPLATSNPKPTVFTSSYVAEPFAYEVKARHGSAAPKLNVRLKGRGYLFSANSTVQVWAGKDAASTELRGSTTVTGFLDKDFNADLLDKDIENGKGILGFMSTGGATDGFSVSYYSVTYDQKIDMQTLGSYEFNFPASASNTRFTILNPPAGTLRFLDITNPDQPRVITGDAANMMISRNGNALTLFVTKDVTTVAATSVTFPVITPASSDYLIITNELLATAAGEYAEYRKDDSPGKKYKPLVMKIKDIYNQFNYGEPSPVAIRRFVDFMVSDNNKDKYLLLLGKSITFYERTVREIPEEIPTIGFPGSDLLLVDGLGGAPDDVPVIPYGRIAAVTEQQVRDYLEKVKTYESQSENVGWRKNILHVNGGKGEDQITEFQENLSFIATSAKIASAPFEGKVYPKVKDKTLAANAIQSITLAPEVNGTAPGISGVGMITYFGHGGVDQTDLDFGYAMDGAKNYNNTGKYPVLFYNGCGVNNLFNNRFNLFSQPLTSPSFRRPMSLDWLLAPNKGAIVVFGNDWDAYASTSNEYLDRLYLEIFPKSDADRKTIGGIIQEVALKTKLEMGYSYSDAVNGRTASYYDFDRANVHQIILQGDPALRILITSGPLPVELASFEAKLVEPKRVELKWRTVSETNNSHFLLERSYNGKNFTEIGMVEGKGTIDEVSDYHFFDTKPFPGTSYYRLKQVDKISIKDGETIEGKATYSQIVSVTRENTSLLVLSPNPTRDFINIDLDAPVNIAHWDVLDQNGRVYKRNGKGTRVDLSNLTSGEYIIKIQTENNDVYFRKILKQ</sequence>
<keyword evidence="6" id="KW-1185">Reference proteome</keyword>
<evidence type="ECO:0000313" key="6">
    <source>
        <dbReference type="Proteomes" id="UP000679725"/>
    </source>
</evidence>
<dbReference type="SUPFAM" id="SSF52129">
    <property type="entry name" value="Caspase-like"/>
    <property type="match status" value="1"/>
</dbReference>
<evidence type="ECO:0000256" key="1">
    <source>
        <dbReference type="ARBA" id="ARBA00022729"/>
    </source>
</evidence>
<dbReference type="Pfam" id="PF18962">
    <property type="entry name" value="Por_Secre_tail"/>
    <property type="match status" value="1"/>
</dbReference>
<comment type="caution">
    <text evidence="5">The sequence shown here is derived from an EMBL/GenBank/DDBJ whole genome shotgun (WGS) entry which is preliminary data.</text>
</comment>
<dbReference type="Gene3D" id="3.40.50.10390">
    <property type="entry name" value="Gingipain r, domain 1"/>
    <property type="match status" value="1"/>
</dbReference>
<evidence type="ECO:0008006" key="7">
    <source>
        <dbReference type="Google" id="ProtNLM"/>
    </source>
</evidence>
<dbReference type="CDD" id="cd02258">
    <property type="entry name" value="Peptidase_C25_N"/>
    <property type="match status" value="1"/>
</dbReference>
<dbReference type="NCBIfam" id="TIGR04183">
    <property type="entry name" value="Por_Secre_tail"/>
    <property type="match status" value="1"/>
</dbReference>
<dbReference type="InterPro" id="IPR026444">
    <property type="entry name" value="Secre_tail"/>
</dbReference>
<organism evidence="5 6">
    <name type="scientific">Dyadobacter linearis</name>
    <dbReference type="NCBI Taxonomy" id="2823330"/>
    <lineage>
        <taxon>Bacteria</taxon>
        <taxon>Pseudomonadati</taxon>
        <taxon>Bacteroidota</taxon>
        <taxon>Cytophagia</taxon>
        <taxon>Cytophagales</taxon>
        <taxon>Spirosomataceae</taxon>
        <taxon>Dyadobacter</taxon>
    </lineage>
</organism>
<feature type="domain" description="Secretion system C-terminal sorting" evidence="4">
    <location>
        <begin position="923"/>
        <end position="988"/>
    </location>
</feature>
<feature type="domain" description="Gingipain" evidence="3">
    <location>
        <begin position="411"/>
        <end position="801"/>
    </location>
</feature>
<proteinExistence type="predicted"/>
<feature type="chain" id="PRO_5045431142" description="Por secretion system C-terminal sorting domain-containing protein" evidence="2">
    <location>
        <begin position="27"/>
        <end position="991"/>
    </location>
</feature>
<gene>
    <name evidence="5" type="ORF">DYBT9623_02701</name>
</gene>
<accession>A0ABM8UR32</accession>
<dbReference type="InterPro" id="IPR029030">
    <property type="entry name" value="Caspase-like_dom_sf"/>
</dbReference>
<dbReference type="EMBL" id="CAJRAU010000003">
    <property type="protein sequence ID" value="CAG5069961.1"/>
    <property type="molecule type" value="Genomic_DNA"/>
</dbReference>
<evidence type="ECO:0000313" key="5">
    <source>
        <dbReference type="EMBL" id="CAG5069961.1"/>
    </source>
</evidence>
<dbReference type="InterPro" id="IPR029031">
    <property type="entry name" value="Gingipain_N_sf"/>
</dbReference>
<protein>
    <recommendedName>
        <fullName evidence="7">Por secretion system C-terminal sorting domain-containing protein</fullName>
    </recommendedName>
</protein>
<keyword evidence="1 2" id="KW-0732">Signal</keyword>
<dbReference type="RefSeq" id="WP_215234038.1">
    <property type="nucleotide sequence ID" value="NZ_CAJRAU010000003.1"/>
</dbReference>
<dbReference type="Gene3D" id="3.40.50.1460">
    <property type="match status" value="1"/>
</dbReference>
<dbReference type="Proteomes" id="UP000679725">
    <property type="component" value="Unassembled WGS sequence"/>
</dbReference>
<reference evidence="5 6" key="1">
    <citation type="submission" date="2021-04" db="EMBL/GenBank/DDBJ databases">
        <authorList>
            <person name="Rodrigo-Torres L."/>
            <person name="Arahal R. D."/>
            <person name="Lucena T."/>
        </authorList>
    </citation>
    <scope>NUCLEOTIDE SEQUENCE [LARGE SCALE GENOMIC DNA]</scope>
    <source>
        <strain evidence="5 6">CECT 9623</strain>
    </source>
</reference>
<evidence type="ECO:0000259" key="3">
    <source>
        <dbReference type="Pfam" id="PF01364"/>
    </source>
</evidence>
<name>A0ABM8UR32_9BACT</name>
<feature type="signal peptide" evidence="2">
    <location>
        <begin position="1"/>
        <end position="26"/>
    </location>
</feature>
<evidence type="ECO:0000256" key="2">
    <source>
        <dbReference type="SAM" id="SignalP"/>
    </source>
</evidence>
<dbReference type="Pfam" id="PF01364">
    <property type="entry name" value="Peptidase_C25"/>
    <property type="match status" value="1"/>
</dbReference>
<evidence type="ECO:0000259" key="4">
    <source>
        <dbReference type="Pfam" id="PF18962"/>
    </source>
</evidence>
<dbReference type="InterPro" id="IPR001769">
    <property type="entry name" value="Gingipain"/>
</dbReference>